<sequence>MEMVSQIEGCKGLESVEAAVAVEKNQNLVLLHLLALSSAHRPYVTKVTSRDPFPRQRGKEFIKKTGDHLSTLHMQAGPVSLPNHPLKQHSKALEPVSFEKPLCVTWHQGFWYLHPRCSVLGTSSVFKKLQAQSQAVNQLKTINPFTAKQIN</sequence>
<name>A0ABQ9VUN5_SAGOE</name>
<proteinExistence type="predicted"/>
<accession>A0ABQ9VUN5</accession>
<dbReference type="Proteomes" id="UP001266305">
    <property type="component" value="Unassembled WGS sequence"/>
</dbReference>
<dbReference type="EMBL" id="JASSZA010000004">
    <property type="protein sequence ID" value="KAK2112845.1"/>
    <property type="molecule type" value="Genomic_DNA"/>
</dbReference>
<gene>
    <name evidence="1" type="ORF">P7K49_007111</name>
</gene>
<keyword evidence="2" id="KW-1185">Reference proteome</keyword>
<protein>
    <submittedName>
        <fullName evidence="1">Uncharacterized protein</fullName>
    </submittedName>
</protein>
<evidence type="ECO:0000313" key="1">
    <source>
        <dbReference type="EMBL" id="KAK2112845.1"/>
    </source>
</evidence>
<organism evidence="1 2">
    <name type="scientific">Saguinus oedipus</name>
    <name type="common">Cotton-top tamarin</name>
    <name type="synonym">Oedipomidas oedipus</name>
    <dbReference type="NCBI Taxonomy" id="9490"/>
    <lineage>
        <taxon>Eukaryota</taxon>
        <taxon>Metazoa</taxon>
        <taxon>Chordata</taxon>
        <taxon>Craniata</taxon>
        <taxon>Vertebrata</taxon>
        <taxon>Euteleostomi</taxon>
        <taxon>Mammalia</taxon>
        <taxon>Eutheria</taxon>
        <taxon>Euarchontoglires</taxon>
        <taxon>Primates</taxon>
        <taxon>Haplorrhini</taxon>
        <taxon>Platyrrhini</taxon>
        <taxon>Cebidae</taxon>
        <taxon>Callitrichinae</taxon>
        <taxon>Saguinus</taxon>
    </lineage>
</organism>
<reference evidence="1 2" key="1">
    <citation type="submission" date="2023-05" db="EMBL/GenBank/DDBJ databases">
        <title>B98-5 Cell Line De Novo Hybrid Assembly: An Optical Mapping Approach.</title>
        <authorList>
            <person name="Kananen K."/>
            <person name="Auerbach J.A."/>
            <person name="Kautto E."/>
            <person name="Blachly J.S."/>
        </authorList>
    </citation>
    <scope>NUCLEOTIDE SEQUENCE [LARGE SCALE GENOMIC DNA]</scope>
    <source>
        <strain evidence="1">B95-8</strain>
        <tissue evidence="1">Cell line</tissue>
    </source>
</reference>
<evidence type="ECO:0000313" key="2">
    <source>
        <dbReference type="Proteomes" id="UP001266305"/>
    </source>
</evidence>
<feature type="non-terminal residue" evidence="1">
    <location>
        <position position="151"/>
    </location>
</feature>
<comment type="caution">
    <text evidence="1">The sequence shown here is derived from an EMBL/GenBank/DDBJ whole genome shotgun (WGS) entry which is preliminary data.</text>
</comment>